<organism evidence="7 8">
    <name type="scientific">Frankliniella occidentalis</name>
    <name type="common">Western flower thrips</name>
    <name type="synonym">Euthrips occidentalis</name>
    <dbReference type="NCBI Taxonomy" id="133901"/>
    <lineage>
        <taxon>Eukaryota</taxon>
        <taxon>Metazoa</taxon>
        <taxon>Ecdysozoa</taxon>
        <taxon>Arthropoda</taxon>
        <taxon>Hexapoda</taxon>
        <taxon>Insecta</taxon>
        <taxon>Pterygota</taxon>
        <taxon>Neoptera</taxon>
        <taxon>Paraneoptera</taxon>
        <taxon>Thysanoptera</taxon>
        <taxon>Terebrantia</taxon>
        <taxon>Thripoidea</taxon>
        <taxon>Thripidae</taxon>
        <taxon>Frankliniella</taxon>
    </lineage>
</organism>
<dbReference type="OrthoDB" id="2438421at2759"/>
<dbReference type="KEGG" id="foc:127752095"/>
<dbReference type="GeneID" id="127752095"/>
<evidence type="ECO:0000313" key="7">
    <source>
        <dbReference type="Proteomes" id="UP000504606"/>
    </source>
</evidence>
<evidence type="ECO:0000256" key="2">
    <source>
        <dbReference type="ARBA" id="ARBA00022723"/>
    </source>
</evidence>
<evidence type="ECO:0000256" key="3">
    <source>
        <dbReference type="ARBA" id="ARBA00022771"/>
    </source>
</evidence>
<dbReference type="InterPro" id="IPR052035">
    <property type="entry name" value="ZnF_BED_domain_contain"/>
</dbReference>
<feature type="compositionally biased region" description="Polar residues" evidence="6">
    <location>
        <begin position="43"/>
        <end position="56"/>
    </location>
</feature>
<evidence type="ECO:0000256" key="1">
    <source>
        <dbReference type="ARBA" id="ARBA00004123"/>
    </source>
</evidence>
<dbReference type="SUPFAM" id="SSF53098">
    <property type="entry name" value="Ribonuclease H-like"/>
    <property type="match status" value="1"/>
</dbReference>
<dbReference type="Proteomes" id="UP000504606">
    <property type="component" value="Unplaced"/>
</dbReference>
<feature type="compositionally biased region" description="Low complexity" evidence="6">
    <location>
        <begin position="10"/>
        <end position="29"/>
    </location>
</feature>
<dbReference type="GO" id="GO:0008270">
    <property type="term" value="F:zinc ion binding"/>
    <property type="evidence" value="ECO:0007669"/>
    <property type="project" value="UniProtKB-KW"/>
</dbReference>
<keyword evidence="7" id="KW-1185">Reference proteome</keyword>
<feature type="non-terminal residue" evidence="8">
    <location>
        <position position="1"/>
    </location>
</feature>
<keyword evidence="4" id="KW-0862">Zinc</keyword>
<evidence type="ECO:0000256" key="4">
    <source>
        <dbReference type="ARBA" id="ARBA00022833"/>
    </source>
</evidence>
<keyword evidence="5" id="KW-0539">Nucleus</keyword>
<dbReference type="RefSeq" id="XP_052132627.1">
    <property type="nucleotide sequence ID" value="XM_052276667.1"/>
</dbReference>
<dbReference type="GO" id="GO:0005634">
    <property type="term" value="C:nucleus"/>
    <property type="evidence" value="ECO:0007669"/>
    <property type="project" value="UniProtKB-SubCell"/>
</dbReference>
<accession>A0A9C6XVR2</accession>
<sequence>GSEDDPGLPGPSSAAAPAAAAASGAPAAGASGGSRKRSSSSSCTTPNTPKQMTLSRSFEAASSLKDPDGMRNLALREALLYMICRDNMPLQTSDKEGFRNFCKVAVPLWKPPSRGTVTTLLEEKYLKCSAFVRDTIAELDAYCMTADIWTEKHTVKSYLGVTLHFFDSKSNAMDSFRLGLVPLAGAHTAAYVGEHLNSVCSEWGIIKERVQLFVTDNAENMKKVVNDNFRAGTWQPCFAHTLNLCADAPFKKVKDRNGVVKDAVPGLDALIAKAKKIVTYTKHSVKTTDEMRRIQMEDYNRSEGTCLKLQQDVATRWNSTYLMLDRFLEMSDIVSAALLKAKDAPDMLSGAEMFTYRSLLKIFRPFYQITLELSGHKVPTASKVVPLIHLANEALSRVDPGTDAIAKGTRDVLLGAMKHYFENIERVKPYIMATFLDPRFKDMHFSTIVKSSEVISLVERELKEVLRGEKNRREAEVLAMQAGAREEVTTDPDNLWALHDSAAASRTSYGEDETVGLPLQLREYKRKSVLSREGDPFQQWAVLKEDTPELYTVALRYLDSYLFLSRLGVILLPRGLNRLTQAKPADSSPSRNDCFPRFLRH</sequence>
<name>A0A9C6XVR2_FRAOC</name>
<keyword evidence="3" id="KW-0863">Zinc-finger</keyword>
<proteinExistence type="predicted"/>
<dbReference type="InterPro" id="IPR012337">
    <property type="entry name" value="RNaseH-like_sf"/>
</dbReference>
<protein>
    <submittedName>
        <fullName evidence="8">E3 SUMO-protein ligase ZBED1-like</fullName>
    </submittedName>
</protein>
<reference evidence="8" key="1">
    <citation type="submission" date="2025-08" db="UniProtKB">
        <authorList>
            <consortium name="RefSeq"/>
        </authorList>
    </citation>
    <scope>IDENTIFICATION</scope>
    <source>
        <tissue evidence="8">Whole organism</tissue>
    </source>
</reference>
<keyword evidence="2" id="KW-0479">Metal-binding</keyword>
<gene>
    <name evidence="8" type="primary">LOC127752095</name>
</gene>
<evidence type="ECO:0000313" key="8">
    <source>
        <dbReference type="RefSeq" id="XP_052132627.1"/>
    </source>
</evidence>
<evidence type="ECO:0000256" key="5">
    <source>
        <dbReference type="ARBA" id="ARBA00023242"/>
    </source>
</evidence>
<feature type="region of interest" description="Disordered" evidence="6">
    <location>
        <begin position="1"/>
        <end position="64"/>
    </location>
</feature>
<dbReference type="AlphaFoldDB" id="A0A9C6XVR2"/>
<dbReference type="PANTHER" id="PTHR46481">
    <property type="entry name" value="ZINC FINGER BED DOMAIN-CONTAINING PROTEIN 4"/>
    <property type="match status" value="1"/>
</dbReference>
<evidence type="ECO:0000256" key="6">
    <source>
        <dbReference type="SAM" id="MobiDB-lite"/>
    </source>
</evidence>
<dbReference type="PANTHER" id="PTHR46481:SF10">
    <property type="entry name" value="ZINC FINGER BED DOMAIN-CONTAINING PROTEIN 39"/>
    <property type="match status" value="1"/>
</dbReference>
<comment type="subcellular location">
    <subcellularLocation>
        <location evidence="1">Nucleus</location>
    </subcellularLocation>
</comment>